<evidence type="ECO:0000313" key="4">
    <source>
        <dbReference type="Proteomes" id="UP000193689"/>
    </source>
</evidence>
<evidence type="ECO:0000256" key="1">
    <source>
        <dbReference type="SAM" id="MobiDB-lite"/>
    </source>
</evidence>
<feature type="region of interest" description="Disordered" evidence="1">
    <location>
        <begin position="778"/>
        <end position="802"/>
    </location>
</feature>
<evidence type="ECO:0000313" key="3">
    <source>
        <dbReference type="EMBL" id="ORY64372.1"/>
    </source>
</evidence>
<sequence length="908" mass="102397">MTKEKRKGHLAPIGKTARTRHDKFARAQMHDPRVWRQLNPMKEPPKVKHKSYFEAVENEDKKKKLEYQITSNRSEVGFEFIPTGQPELTRLCKELSREKGCMIFIVSDSKDTTTLDHHMHRHGYHFRQYIVEEARAILKRDGSLEGQAQLDLPGQPGAMSGDQLEINRQADAVLRDLFPRIPNTDRHEIILHAFQMNSTFNGECKVGMAVELPLARRVQLAALAHIRHTHTRYDKLLRETDWANARKAVEKPCLDVIVKWRGDEETGRDQLDEILREVIEISDNEDDSDDESSGGEAAASAAPQHGLPSGNESSEQKASRHTQPAAALVPRRDVPTARPQIGTQKKLSKKERKAAKRARLRFRRYAAVAEDFTSEPNARSPQLDRPSVINVASAMDRTASLHSNHYSGPEYGEPSDMAHLRRMVPGADYPRSPYSNPTRIDLSEQRSRNLPQPSTRSDYAVRGQSPLLIRQGDRNEPKVGYSSDYHHAQRPLSPVRHGQQDMLVPSIEPRSPNGVYNPQSRSLVGTLAPSHALNAPRIISRTIIHEPRGLFGRPQSPGFIVIADENTWDRRRVVAHQPEDYRAYSNAEFIRVGHVSREEDQRFSSFPYPSERPARRPVEASGGWEATTQQPVYYVSDSPYRSREEAHLRTRAHPILMDAPIRDEVPLSTRLNPGFIDTTRRGEAAFRTRTNPVVVDSPRYGDGFIQTRGEPASMNRESISAIRVEAVRGSPGYETHRYSDGRRVFHLEEPAQRVGNPSEYQGEPANGMRHHIPISLEQRTVTQPPQLSSFGRATSSSGYRDRQYDNAQCPQGSGPQPVHMSGNVMIGPAGSRYDVPYGNTRDVYSQTGFLPQPAMGSYNQDENRNVARHMPPGQFAPRVGSQHYSVPQPPFTHEASENSMACHPMQPS</sequence>
<name>A0A1Y2DYK6_9PEZI</name>
<feature type="region of interest" description="Disordered" evidence="1">
    <location>
        <begin position="602"/>
        <end position="622"/>
    </location>
</feature>
<dbReference type="Proteomes" id="UP000193689">
    <property type="component" value="Unassembled WGS sequence"/>
</dbReference>
<feature type="region of interest" description="Disordered" evidence="1">
    <location>
        <begin position="1"/>
        <end position="31"/>
    </location>
</feature>
<feature type="compositionally biased region" description="Polar residues" evidence="1">
    <location>
        <begin position="448"/>
        <end position="457"/>
    </location>
</feature>
<feature type="compositionally biased region" description="Basic and acidic residues" evidence="1">
    <location>
        <begin position="22"/>
        <end position="31"/>
    </location>
</feature>
<comment type="caution">
    <text evidence="3">The sequence shown here is derived from an EMBL/GenBank/DDBJ whole genome shotgun (WGS) entry which is preliminary data.</text>
</comment>
<dbReference type="RefSeq" id="XP_040715786.1">
    <property type="nucleotide sequence ID" value="XM_040854175.1"/>
</dbReference>
<dbReference type="OrthoDB" id="5288828at2759"/>
<dbReference type="EMBL" id="MCFJ01000007">
    <property type="protein sequence ID" value="ORY64372.1"/>
    <property type="molecule type" value="Genomic_DNA"/>
</dbReference>
<dbReference type="PANTHER" id="PTHR38113:SF1">
    <property type="entry name" value="DUF2293 DOMAIN-CONTAINING PROTEIN"/>
    <property type="match status" value="1"/>
</dbReference>
<protein>
    <recommendedName>
        <fullName evidence="2">DUF2293 domain-containing protein</fullName>
    </recommendedName>
</protein>
<feature type="compositionally biased region" description="Basic residues" evidence="1">
    <location>
        <begin position="346"/>
        <end position="358"/>
    </location>
</feature>
<dbReference type="InterPro" id="IPR018744">
    <property type="entry name" value="DUF2293"/>
</dbReference>
<feature type="compositionally biased region" description="Acidic residues" evidence="1">
    <location>
        <begin position="282"/>
        <end position="293"/>
    </location>
</feature>
<gene>
    <name evidence="3" type="ORF">BCR38DRAFT_213068</name>
</gene>
<dbReference type="InParanoid" id="A0A1Y2DYK6"/>
<feature type="region of interest" description="Disordered" evidence="1">
    <location>
        <begin position="864"/>
        <end position="908"/>
    </location>
</feature>
<keyword evidence="4" id="KW-1185">Reference proteome</keyword>
<proteinExistence type="predicted"/>
<reference evidence="3 4" key="1">
    <citation type="submission" date="2016-07" db="EMBL/GenBank/DDBJ databases">
        <title>Pervasive Adenine N6-methylation of Active Genes in Fungi.</title>
        <authorList>
            <consortium name="DOE Joint Genome Institute"/>
            <person name="Mondo S.J."/>
            <person name="Dannebaum R.O."/>
            <person name="Kuo R.C."/>
            <person name="Labutti K."/>
            <person name="Haridas S."/>
            <person name="Kuo A."/>
            <person name="Salamov A."/>
            <person name="Ahrendt S.R."/>
            <person name="Lipzen A."/>
            <person name="Sullivan W."/>
            <person name="Andreopoulos W.B."/>
            <person name="Clum A."/>
            <person name="Lindquist E."/>
            <person name="Daum C."/>
            <person name="Ramamoorthy G.K."/>
            <person name="Gryganskyi A."/>
            <person name="Culley D."/>
            <person name="Magnuson J.K."/>
            <person name="James T.Y."/>
            <person name="O'Malley M.A."/>
            <person name="Stajich J.E."/>
            <person name="Spatafora J.W."/>
            <person name="Visel A."/>
            <person name="Grigoriev I.V."/>
        </authorList>
    </citation>
    <scope>NUCLEOTIDE SEQUENCE [LARGE SCALE GENOMIC DNA]</scope>
    <source>
        <strain evidence="3 4">CBS 129021</strain>
    </source>
</reference>
<dbReference type="Pfam" id="PF10056">
    <property type="entry name" value="DUF2293"/>
    <property type="match status" value="1"/>
</dbReference>
<evidence type="ECO:0000259" key="2">
    <source>
        <dbReference type="Pfam" id="PF10056"/>
    </source>
</evidence>
<dbReference type="AlphaFoldDB" id="A0A1Y2DYK6"/>
<dbReference type="STRING" id="1141098.A0A1Y2DYK6"/>
<dbReference type="PANTHER" id="PTHR38113">
    <property type="match status" value="1"/>
</dbReference>
<dbReference type="GeneID" id="63770387"/>
<accession>A0A1Y2DYK6</accession>
<feature type="compositionally biased region" description="Polar residues" evidence="1">
    <location>
        <begin position="778"/>
        <end position="798"/>
    </location>
</feature>
<feature type="domain" description="DUF2293" evidence="2">
    <location>
        <begin position="174"/>
        <end position="261"/>
    </location>
</feature>
<organism evidence="3 4">
    <name type="scientific">Pseudomassariella vexata</name>
    <dbReference type="NCBI Taxonomy" id="1141098"/>
    <lineage>
        <taxon>Eukaryota</taxon>
        <taxon>Fungi</taxon>
        <taxon>Dikarya</taxon>
        <taxon>Ascomycota</taxon>
        <taxon>Pezizomycotina</taxon>
        <taxon>Sordariomycetes</taxon>
        <taxon>Xylariomycetidae</taxon>
        <taxon>Amphisphaeriales</taxon>
        <taxon>Pseudomassariaceae</taxon>
        <taxon>Pseudomassariella</taxon>
    </lineage>
</organism>
<feature type="region of interest" description="Disordered" evidence="1">
    <location>
        <begin position="425"/>
        <end position="496"/>
    </location>
</feature>
<feature type="region of interest" description="Disordered" evidence="1">
    <location>
        <begin position="282"/>
        <end position="358"/>
    </location>
</feature>